<keyword evidence="6" id="KW-0862">Zinc</keyword>
<dbReference type="Pfam" id="PF01546">
    <property type="entry name" value="Peptidase_M20"/>
    <property type="match status" value="1"/>
</dbReference>
<evidence type="ECO:0000256" key="8">
    <source>
        <dbReference type="ARBA" id="ARBA00023049"/>
    </source>
</evidence>
<dbReference type="PROSITE" id="PS00759">
    <property type="entry name" value="ARGE_DAPE_CPG2_2"/>
    <property type="match status" value="1"/>
</dbReference>
<dbReference type="NCBIfam" id="TIGR01887">
    <property type="entry name" value="dipeptidaselike"/>
    <property type="match status" value="1"/>
</dbReference>
<dbReference type="InterPro" id="IPR036264">
    <property type="entry name" value="Bact_exopeptidase_dim_dom"/>
</dbReference>
<dbReference type="AlphaFoldDB" id="A0A9D1IA21"/>
<dbReference type="GO" id="GO:0008270">
    <property type="term" value="F:zinc ion binding"/>
    <property type="evidence" value="ECO:0007669"/>
    <property type="project" value="InterPro"/>
</dbReference>
<dbReference type="Gene3D" id="3.30.70.360">
    <property type="match status" value="2"/>
</dbReference>
<dbReference type="GO" id="GO:0008777">
    <property type="term" value="F:acetylornithine deacetylase activity"/>
    <property type="evidence" value="ECO:0007669"/>
    <property type="project" value="TreeGrafter"/>
</dbReference>
<keyword evidence="3" id="KW-0645">Protease</keyword>
<dbReference type="SUPFAM" id="SSF53187">
    <property type="entry name" value="Zn-dependent exopeptidases"/>
    <property type="match status" value="1"/>
</dbReference>
<evidence type="ECO:0000256" key="4">
    <source>
        <dbReference type="ARBA" id="ARBA00022723"/>
    </source>
</evidence>
<evidence type="ECO:0000256" key="6">
    <source>
        <dbReference type="ARBA" id="ARBA00022833"/>
    </source>
</evidence>
<gene>
    <name evidence="9" type="ORF">IAD50_06890</name>
</gene>
<evidence type="ECO:0000256" key="1">
    <source>
        <dbReference type="ARBA" id="ARBA00001947"/>
    </source>
</evidence>
<dbReference type="Gene3D" id="3.40.630.10">
    <property type="entry name" value="Zn peptidases"/>
    <property type="match status" value="1"/>
</dbReference>
<dbReference type="InterPro" id="IPR050072">
    <property type="entry name" value="Peptidase_M20A"/>
</dbReference>
<dbReference type="InterPro" id="IPR001261">
    <property type="entry name" value="ArgE/DapE_CS"/>
</dbReference>
<keyword evidence="4" id="KW-0479">Metal-binding</keyword>
<comment type="caution">
    <text evidence="9">The sequence shown here is derived from an EMBL/GenBank/DDBJ whole genome shotgun (WGS) entry which is preliminary data.</text>
</comment>
<organism evidence="9 10">
    <name type="scientific">Candidatus Egerieisoma faecipullorum</name>
    <dbReference type="NCBI Taxonomy" id="2840963"/>
    <lineage>
        <taxon>Bacteria</taxon>
        <taxon>Bacillati</taxon>
        <taxon>Bacillota</taxon>
        <taxon>Clostridia</taxon>
        <taxon>Eubacteriales</taxon>
        <taxon>Clostridiaceae</taxon>
        <taxon>Clostridiaceae incertae sedis</taxon>
        <taxon>Candidatus Egerieisoma</taxon>
    </lineage>
</organism>
<dbReference type="PANTHER" id="PTHR43808:SF31">
    <property type="entry name" value="N-ACETYL-L-CITRULLINE DEACETYLASE"/>
    <property type="match status" value="1"/>
</dbReference>
<dbReference type="EC" id="3.4.13.-" evidence="9"/>
<evidence type="ECO:0000256" key="3">
    <source>
        <dbReference type="ARBA" id="ARBA00022670"/>
    </source>
</evidence>
<dbReference type="GO" id="GO:0006508">
    <property type="term" value="P:proteolysis"/>
    <property type="evidence" value="ECO:0007669"/>
    <property type="project" value="UniProtKB-KW"/>
</dbReference>
<dbReference type="InterPro" id="IPR010964">
    <property type="entry name" value="M20A_pepV-rel"/>
</dbReference>
<dbReference type="EMBL" id="DVMM01000143">
    <property type="protein sequence ID" value="HIU30003.1"/>
    <property type="molecule type" value="Genomic_DNA"/>
</dbReference>
<evidence type="ECO:0000256" key="5">
    <source>
        <dbReference type="ARBA" id="ARBA00022801"/>
    </source>
</evidence>
<proteinExistence type="inferred from homology"/>
<keyword evidence="7 9" id="KW-0224">Dipeptidase</keyword>
<evidence type="ECO:0000313" key="10">
    <source>
        <dbReference type="Proteomes" id="UP000824089"/>
    </source>
</evidence>
<comment type="cofactor">
    <cofactor evidence="1">
        <name>Zn(2+)</name>
        <dbReference type="ChEBI" id="CHEBI:29105"/>
    </cofactor>
</comment>
<dbReference type="GO" id="GO:0016805">
    <property type="term" value="F:dipeptidase activity"/>
    <property type="evidence" value="ECO:0007669"/>
    <property type="project" value="UniProtKB-KW"/>
</dbReference>
<sequence>MEIRDFIDLEFGGMLECLDRLIRIPSVRSSAEPGAPFGKEARRVLEEVLKTASEMGLAIRNYENQMGIVDLSDGLEPAIGILCHADVVPAGTGWIHAPYRATLDGDKIYGRGAIDDKGPLVSVLYAMKYLKDFCPPLRHGVRLLVGTDEECGSQDLSSYRQRESLPPIIFTPDAGYPVINTEKGRAVASFLKTLRPSAPGKMVESASGGGAVNAVPDRAEALVSGFSAEELYAAAARSPSGIRYDFTPEGGGRYRILAAGKSAHASAPSTGENAVTGLIALLSLLEPDWEEIAALFPHGETDGTSLGISCADSVSGALTASFDVLSYRAPDFTGTFDIRFPLGQTGGTLLQLLRKTLDAGGFALKGYHASEPHHTPPDSLLVRTLLSVYEEASGKPAKALATGGGTYAHGIPGAVAFGPEVPGDDNHMHAADEFIRVSDFKLNTELMIRAVSKLDEALTF</sequence>
<dbReference type="Proteomes" id="UP000824089">
    <property type="component" value="Unassembled WGS sequence"/>
</dbReference>
<dbReference type="PANTHER" id="PTHR43808">
    <property type="entry name" value="ACETYLORNITHINE DEACETYLASE"/>
    <property type="match status" value="1"/>
</dbReference>
<accession>A0A9D1IA21</accession>
<dbReference type="SUPFAM" id="SSF55031">
    <property type="entry name" value="Bacterial exopeptidase dimerisation domain"/>
    <property type="match status" value="1"/>
</dbReference>
<evidence type="ECO:0000256" key="7">
    <source>
        <dbReference type="ARBA" id="ARBA00022997"/>
    </source>
</evidence>
<dbReference type="InterPro" id="IPR002933">
    <property type="entry name" value="Peptidase_M20"/>
</dbReference>
<keyword evidence="8" id="KW-0482">Metalloprotease</keyword>
<reference evidence="9" key="2">
    <citation type="journal article" date="2021" name="PeerJ">
        <title>Extensive microbial diversity within the chicken gut microbiome revealed by metagenomics and culture.</title>
        <authorList>
            <person name="Gilroy R."/>
            <person name="Ravi A."/>
            <person name="Getino M."/>
            <person name="Pursley I."/>
            <person name="Horton D.L."/>
            <person name="Alikhan N.F."/>
            <person name="Baker D."/>
            <person name="Gharbi K."/>
            <person name="Hall N."/>
            <person name="Watson M."/>
            <person name="Adriaenssens E.M."/>
            <person name="Foster-Nyarko E."/>
            <person name="Jarju S."/>
            <person name="Secka A."/>
            <person name="Antonio M."/>
            <person name="Oren A."/>
            <person name="Chaudhuri R.R."/>
            <person name="La Ragione R."/>
            <person name="Hildebrand F."/>
            <person name="Pallen M.J."/>
        </authorList>
    </citation>
    <scope>NUCLEOTIDE SEQUENCE</scope>
    <source>
        <strain evidence="9">CHK195-4489</strain>
    </source>
</reference>
<protein>
    <submittedName>
        <fullName evidence="9">Sapep family Mn(2+)-dependent dipeptidase</fullName>
        <ecNumber evidence="9">3.4.13.-</ecNumber>
    </submittedName>
</protein>
<dbReference type="GO" id="GO:0006526">
    <property type="term" value="P:L-arginine biosynthetic process"/>
    <property type="evidence" value="ECO:0007669"/>
    <property type="project" value="TreeGrafter"/>
</dbReference>
<dbReference type="GO" id="GO:0008237">
    <property type="term" value="F:metallopeptidase activity"/>
    <property type="evidence" value="ECO:0007669"/>
    <property type="project" value="UniProtKB-KW"/>
</dbReference>
<keyword evidence="5 9" id="KW-0378">Hydrolase</keyword>
<evidence type="ECO:0000313" key="9">
    <source>
        <dbReference type="EMBL" id="HIU30003.1"/>
    </source>
</evidence>
<name>A0A9D1IA21_9CLOT</name>
<reference evidence="9" key="1">
    <citation type="submission" date="2020-10" db="EMBL/GenBank/DDBJ databases">
        <authorList>
            <person name="Gilroy R."/>
        </authorList>
    </citation>
    <scope>NUCLEOTIDE SEQUENCE</scope>
    <source>
        <strain evidence="9">CHK195-4489</strain>
    </source>
</reference>
<evidence type="ECO:0000256" key="2">
    <source>
        <dbReference type="ARBA" id="ARBA00006247"/>
    </source>
</evidence>
<comment type="similarity">
    <text evidence="2">Belongs to the peptidase M20A family.</text>
</comment>